<keyword evidence="2" id="KW-0732">Signal</keyword>
<dbReference type="InterPro" id="IPR032011">
    <property type="entry name" value="DUF4794"/>
</dbReference>
<name>A0ABN8I388_9NEOP</name>
<feature type="non-terminal residue" evidence="4">
    <location>
        <position position="207"/>
    </location>
</feature>
<evidence type="ECO:0000256" key="1">
    <source>
        <dbReference type="SAM" id="MobiDB-lite"/>
    </source>
</evidence>
<feature type="compositionally biased region" description="Low complexity" evidence="1">
    <location>
        <begin position="129"/>
        <end position="139"/>
    </location>
</feature>
<sequence>MKSLVVLCLIAGAFGEAPRPRVGNRALPSLRPARFRSQRFEIVPTTTDSPTEATTQAEGPYPPAGWRPAGAPFKLPTEVKAPADTYGAPIMSAPYPASGWKPDGQPFLLPQKQSPPAASYGAPDNAYGSTDDSTTTDSSVAETTENLLVEKLTGPVEVQRSVGTYYILLPNGQLQKVQLLTENDVKNMRYSAKLQLRDRAPLYLLGR</sequence>
<feature type="domain" description="DUF4794" evidence="3">
    <location>
        <begin position="59"/>
        <end position="89"/>
    </location>
</feature>
<dbReference type="Pfam" id="PF16042">
    <property type="entry name" value="DUF4794"/>
    <property type="match status" value="2"/>
</dbReference>
<evidence type="ECO:0000259" key="3">
    <source>
        <dbReference type="Pfam" id="PF16042"/>
    </source>
</evidence>
<reference evidence="4" key="1">
    <citation type="submission" date="2022-03" db="EMBL/GenBank/DDBJ databases">
        <authorList>
            <person name="Martin H S."/>
        </authorList>
    </citation>
    <scope>NUCLEOTIDE SEQUENCE</scope>
</reference>
<protein>
    <recommendedName>
        <fullName evidence="3">DUF4794 domain-containing protein</fullName>
    </recommendedName>
</protein>
<feature type="region of interest" description="Disordered" evidence="1">
    <location>
        <begin position="43"/>
        <end position="73"/>
    </location>
</feature>
<evidence type="ECO:0000313" key="4">
    <source>
        <dbReference type="EMBL" id="CAH2047736.1"/>
    </source>
</evidence>
<feature type="chain" id="PRO_5046609161" description="DUF4794 domain-containing protein" evidence="2">
    <location>
        <begin position="16"/>
        <end position="207"/>
    </location>
</feature>
<feature type="domain" description="DUF4794" evidence="3">
    <location>
        <begin position="92"/>
        <end position="146"/>
    </location>
</feature>
<keyword evidence="5" id="KW-1185">Reference proteome</keyword>
<dbReference type="EMBL" id="OW152829">
    <property type="protein sequence ID" value="CAH2047736.1"/>
    <property type="molecule type" value="Genomic_DNA"/>
</dbReference>
<feature type="signal peptide" evidence="2">
    <location>
        <begin position="1"/>
        <end position="15"/>
    </location>
</feature>
<proteinExistence type="predicted"/>
<dbReference type="Proteomes" id="UP000837857">
    <property type="component" value="Chromosome 17"/>
</dbReference>
<accession>A0ABN8I388</accession>
<gene>
    <name evidence="4" type="ORF">IPOD504_LOCUS5913</name>
</gene>
<feature type="compositionally biased region" description="Low complexity" evidence="1">
    <location>
        <begin position="45"/>
        <end position="55"/>
    </location>
</feature>
<evidence type="ECO:0000313" key="5">
    <source>
        <dbReference type="Proteomes" id="UP000837857"/>
    </source>
</evidence>
<feature type="region of interest" description="Disordered" evidence="1">
    <location>
        <begin position="102"/>
        <end position="141"/>
    </location>
</feature>
<organism evidence="4 5">
    <name type="scientific">Iphiclides podalirius</name>
    <name type="common">scarce swallowtail</name>
    <dbReference type="NCBI Taxonomy" id="110791"/>
    <lineage>
        <taxon>Eukaryota</taxon>
        <taxon>Metazoa</taxon>
        <taxon>Ecdysozoa</taxon>
        <taxon>Arthropoda</taxon>
        <taxon>Hexapoda</taxon>
        <taxon>Insecta</taxon>
        <taxon>Pterygota</taxon>
        <taxon>Neoptera</taxon>
        <taxon>Endopterygota</taxon>
        <taxon>Lepidoptera</taxon>
        <taxon>Glossata</taxon>
        <taxon>Ditrysia</taxon>
        <taxon>Papilionoidea</taxon>
        <taxon>Papilionidae</taxon>
        <taxon>Papilioninae</taxon>
        <taxon>Iphiclides</taxon>
    </lineage>
</organism>
<evidence type="ECO:0000256" key="2">
    <source>
        <dbReference type="SAM" id="SignalP"/>
    </source>
</evidence>